<reference evidence="7" key="1">
    <citation type="journal article" date="2013" name="Genome Announc.">
        <title>Genome Sequence of Halanaerobium saccharolyticum subsp. saccharolyticum Strain DSM 6643T, a Halophilic Hydrogen-Producing Bacterium.</title>
        <authorList>
            <person name="Kivisto A."/>
            <person name="Larjo A."/>
            <person name="Ciranna A."/>
            <person name="Santala V."/>
            <person name="Roos C."/>
            <person name="Karp M."/>
        </authorList>
    </citation>
    <scope>NUCLEOTIDE SEQUENCE [LARGE SCALE GENOMIC DNA]</scope>
    <source>
        <strain evidence="7">DSM 6643</strain>
    </source>
</reference>
<dbReference type="STRING" id="1293054.HSACCH_01928"/>
<proteinExistence type="predicted"/>
<gene>
    <name evidence="6" type="ORF">HSACCH_01928</name>
</gene>
<dbReference type="InterPro" id="IPR051126">
    <property type="entry name" value="Thiosulfate_sulfurtransferase"/>
</dbReference>
<evidence type="ECO:0000313" key="6">
    <source>
        <dbReference type="EMBL" id="CCU80199.1"/>
    </source>
</evidence>
<dbReference type="eggNOG" id="COG2897">
    <property type="taxonomic scope" value="Bacteria"/>
</dbReference>
<dbReference type="Proteomes" id="UP000012063">
    <property type="component" value="Unassembled WGS sequence"/>
</dbReference>
<dbReference type="SMART" id="SM00450">
    <property type="entry name" value="RHOD"/>
    <property type="match status" value="2"/>
</dbReference>
<dbReference type="Gene3D" id="3.40.250.10">
    <property type="entry name" value="Rhodanese-like domain"/>
    <property type="match status" value="2"/>
</dbReference>
<evidence type="ECO:0000256" key="4">
    <source>
        <dbReference type="SAM" id="SignalP"/>
    </source>
</evidence>
<dbReference type="PROSITE" id="PS50206">
    <property type="entry name" value="RHODANESE_3"/>
    <property type="match status" value="2"/>
</dbReference>
<dbReference type="SUPFAM" id="SSF52821">
    <property type="entry name" value="Rhodanese/Cell cycle control phosphatase"/>
    <property type="match status" value="2"/>
</dbReference>
<dbReference type="CDD" id="cd01448">
    <property type="entry name" value="TST_Repeat_1"/>
    <property type="match status" value="1"/>
</dbReference>
<comment type="catalytic activity">
    <reaction evidence="2">
        <text>thiosulfate + hydrogen cyanide = thiocyanate + sulfite + 2 H(+)</text>
        <dbReference type="Rhea" id="RHEA:16881"/>
        <dbReference type="ChEBI" id="CHEBI:15378"/>
        <dbReference type="ChEBI" id="CHEBI:17359"/>
        <dbReference type="ChEBI" id="CHEBI:18022"/>
        <dbReference type="ChEBI" id="CHEBI:18407"/>
        <dbReference type="ChEBI" id="CHEBI:33542"/>
        <dbReference type="EC" id="2.8.1.1"/>
    </reaction>
</comment>
<dbReference type="RefSeq" id="WP_005489522.1">
    <property type="nucleotide sequence ID" value="NZ_CAUI01000021.1"/>
</dbReference>
<evidence type="ECO:0000313" key="7">
    <source>
        <dbReference type="Proteomes" id="UP000012063"/>
    </source>
</evidence>
<dbReference type="PROSITE" id="PS00683">
    <property type="entry name" value="RHODANESE_2"/>
    <property type="match status" value="1"/>
</dbReference>
<keyword evidence="4" id="KW-0732">Signal</keyword>
<keyword evidence="3 6" id="KW-0808">Transferase</keyword>
<dbReference type="PANTHER" id="PTHR43855">
    <property type="entry name" value="THIOSULFATE SULFURTRANSFERASE"/>
    <property type="match status" value="1"/>
</dbReference>
<protein>
    <recommendedName>
        <fullName evidence="3">Sulfurtransferase</fullName>
    </recommendedName>
</protein>
<dbReference type="InParanoid" id="M5E2J4"/>
<dbReference type="PANTHER" id="PTHR43855:SF1">
    <property type="entry name" value="THIOSULFATE SULFURTRANSFERASE"/>
    <property type="match status" value="1"/>
</dbReference>
<evidence type="ECO:0000256" key="3">
    <source>
        <dbReference type="RuleBase" id="RU000507"/>
    </source>
</evidence>
<feature type="chain" id="PRO_5004065859" description="Sulfurtransferase" evidence="4">
    <location>
        <begin position="25"/>
        <end position="307"/>
    </location>
</feature>
<feature type="domain" description="Rhodanese" evidence="5">
    <location>
        <begin position="189"/>
        <end position="303"/>
    </location>
</feature>
<sequence length="307" mass="34697">MKKKIYLSIFLGVLLLVVSSSVFAAPIVDRGYTSPENLISSEELNTIRKNEDVKIIDFRSNVDFLKGHIPGAIQIGRDEFEDTNAKYNYIMASPEKIENLLQEKGIKNGDLIVAYDASNNLWSSRVWWILKMYGHNNVKLLDGALGKWEELGYETKMVEFQSYEESNYQIGPINKDMVADMEEVENSIDRENSLILDTRGRGEYTGEVVLDGAGQGGRIPSSVWIEWTAALNKDGTFKSAEELKEIYQQKEVTSEKTVYPYCQGAIRSCHTTFVLKALLGYPEVKNYDGSWVEWSNENMPIAAGESN</sequence>
<feature type="signal peptide" evidence="4">
    <location>
        <begin position="1"/>
        <end position="24"/>
    </location>
</feature>
<dbReference type="Pfam" id="PF00581">
    <property type="entry name" value="Rhodanese"/>
    <property type="match status" value="2"/>
</dbReference>
<name>M5E2J4_9FIRM</name>
<keyword evidence="7" id="KW-1185">Reference proteome</keyword>
<evidence type="ECO:0000256" key="1">
    <source>
        <dbReference type="ARBA" id="ARBA00022737"/>
    </source>
</evidence>
<dbReference type="InterPro" id="IPR036873">
    <property type="entry name" value="Rhodanese-like_dom_sf"/>
</dbReference>
<evidence type="ECO:0000256" key="2">
    <source>
        <dbReference type="ARBA" id="ARBA00047549"/>
    </source>
</evidence>
<dbReference type="GO" id="GO:0004792">
    <property type="term" value="F:thiosulfate-cyanide sulfurtransferase activity"/>
    <property type="evidence" value="ECO:0007669"/>
    <property type="project" value="UniProtKB-EC"/>
</dbReference>
<keyword evidence="1" id="KW-0677">Repeat</keyword>
<dbReference type="CDD" id="cd01449">
    <property type="entry name" value="TST_Repeat_2"/>
    <property type="match status" value="1"/>
</dbReference>
<dbReference type="PROSITE" id="PS00380">
    <property type="entry name" value="RHODANESE_1"/>
    <property type="match status" value="1"/>
</dbReference>
<feature type="domain" description="Rhodanese" evidence="5">
    <location>
        <begin position="49"/>
        <end position="157"/>
    </location>
</feature>
<accession>M5E2J4</accession>
<dbReference type="EMBL" id="CAUI01000021">
    <property type="protein sequence ID" value="CCU80199.1"/>
    <property type="molecule type" value="Genomic_DNA"/>
</dbReference>
<organism evidence="6 7">
    <name type="scientific">Halanaerobium saccharolyticum subsp. saccharolyticum DSM 6643</name>
    <dbReference type="NCBI Taxonomy" id="1293054"/>
    <lineage>
        <taxon>Bacteria</taxon>
        <taxon>Bacillati</taxon>
        <taxon>Bacillota</taxon>
        <taxon>Clostridia</taxon>
        <taxon>Halanaerobiales</taxon>
        <taxon>Halanaerobiaceae</taxon>
        <taxon>Halanaerobium</taxon>
    </lineage>
</organism>
<dbReference type="InterPro" id="IPR001763">
    <property type="entry name" value="Rhodanese-like_dom"/>
</dbReference>
<dbReference type="InterPro" id="IPR001307">
    <property type="entry name" value="Thiosulphate_STrfase_CS"/>
</dbReference>
<comment type="caution">
    <text evidence="6">The sequence shown here is derived from an EMBL/GenBank/DDBJ whole genome shotgun (WGS) entry which is preliminary data.</text>
</comment>
<dbReference type="AlphaFoldDB" id="M5E2J4"/>
<evidence type="ECO:0000259" key="5">
    <source>
        <dbReference type="PROSITE" id="PS50206"/>
    </source>
</evidence>